<name>A0ACB9SGE8_HOLOL</name>
<evidence type="ECO:0000313" key="2">
    <source>
        <dbReference type="Proteomes" id="UP001056778"/>
    </source>
</evidence>
<reference evidence="1" key="1">
    <citation type="submission" date="2022-04" db="EMBL/GenBank/DDBJ databases">
        <title>Chromosome-scale genome assembly of Holotrichia oblita Faldermann.</title>
        <authorList>
            <person name="Rongchong L."/>
        </authorList>
    </citation>
    <scope>NUCLEOTIDE SEQUENCE</scope>
    <source>
        <strain evidence="1">81SQS9</strain>
    </source>
</reference>
<protein>
    <submittedName>
        <fullName evidence="1">Uncharacterized protein</fullName>
    </submittedName>
</protein>
<dbReference type="EMBL" id="CM043024">
    <property type="protein sequence ID" value="KAI4454197.1"/>
    <property type="molecule type" value="Genomic_DNA"/>
</dbReference>
<organism evidence="1 2">
    <name type="scientific">Holotrichia oblita</name>
    <name type="common">Chafer beetle</name>
    <dbReference type="NCBI Taxonomy" id="644536"/>
    <lineage>
        <taxon>Eukaryota</taxon>
        <taxon>Metazoa</taxon>
        <taxon>Ecdysozoa</taxon>
        <taxon>Arthropoda</taxon>
        <taxon>Hexapoda</taxon>
        <taxon>Insecta</taxon>
        <taxon>Pterygota</taxon>
        <taxon>Neoptera</taxon>
        <taxon>Endopterygota</taxon>
        <taxon>Coleoptera</taxon>
        <taxon>Polyphaga</taxon>
        <taxon>Scarabaeiformia</taxon>
        <taxon>Scarabaeidae</taxon>
        <taxon>Melolonthinae</taxon>
        <taxon>Holotrichia</taxon>
    </lineage>
</organism>
<proteinExistence type="predicted"/>
<gene>
    <name evidence="1" type="ORF">MML48_10g00004287</name>
</gene>
<dbReference type="Proteomes" id="UP001056778">
    <property type="component" value="Chromosome 10"/>
</dbReference>
<keyword evidence="2" id="KW-1185">Reference proteome</keyword>
<accession>A0ACB9SGE8</accession>
<evidence type="ECO:0000313" key="1">
    <source>
        <dbReference type="EMBL" id="KAI4454197.1"/>
    </source>
</evidence>
<comment type="caution">
    <text evidence="1">The sequence shown here is derived from an EMBL/GenBank/DDBJ whole genome shotgun (WGS) entry which is preliminary data.</text>
</comment>
<sequence length="396" mass="44841">MASKKYYTDKELYEILMNSDSEDEVIGAPEDSEEDDEWENISDVLLPDQDIDGASDTSDSDNEEYRFGMLKGRFRRLESFHNLNIQLICKCVMAACVLHNICILDKDVLEDLEPDADSTVEESDDENVGEAAIPQTKGRRDELYYYSTTEEDSGFGEDRNIESVDLNILRHKLYVEHGAGDDSKTIIGNRIVDIHYSLTETLKVQYNHSKQCTNGLLKPFYEKKKGLASVITLKCTFCEKLYIIHTHEPAPDGSSAINIMFVWSTLSSGSTYTQSRDILTGLDIFPLTSDLFLKIQDKLGDNWKDALRKNMEAAGTEERNLAIRDGQICDDWTPWISVQCDGGWSRRTYGHSYNSLSGTVTILDVNVAIYILLCHVVAGCTHWKRNRKSFICGSKK</sequence>